<dbReference type="PANTHER" id="PTHR43531:SF11">
    <property type="entry name" value="METHYL-ACCEPTING CHEMOTAXIS PROTEIN 3"/>
    <property type="match status" value="1"/>
</dbReference>
<evidence type="ECO:0000256" key="3">
    <source>
        <dbReference type="ARBA" id="ARBA00029447"/>
    </source>
</evidence>
<feature type="domain" description="HAMP" evidence="7">
    <location>
        <begin position="311"/>
        <end position="363"/>
    </location>
</feature>
<dbReference type="RefSeq" id="WP_015274835.1">
    <property type="nucleotide sequence ID" value="NC_019908.1"/>
</dbReference>
<comment type="similarity">
    <text evidence="3">Belongs to the methyl-accepting chemotaxis (MCP) protein family.</text>
</comment>
<feature type="transmembrane region" description="Helical" evidence="5">
    <location>
        <begin position="12"/>
        <end position="32"/>
    </location>
</feature>
<keyword evidence="9" id="KW-1185">Reference proteome</keyword>
<dbReference type="KEGG" id="bpip:BPP43_10390"/>
<evidence type="ECO:0000256" key="2">
    <source>
        <dbReference type="ARBA" id="ARBA00022500"/>
    </source>
</evidence>
<keyword evidence="4" id="KW-0807">Transducer</keyword>
<keyword evidence="2" id="KW-0145">Chemotaxis</keyword>
<accession>A0A3B6VTE0</accession>
<evidence type="ECO:0000313" key="9">
    <source>
        <dbReference type="Proteomes" id="UP000010793"/>
    </source>
</evidence>
<evidence type="ECO:0000313" key="8">
    <source>
        <dbReference type="EMBL" id="AGA67252.1"/>
    </source>
</evidence>
<keyword evidence="5" id="KW-0472">Membrane</keyword>
<dbReference type="FunFam" id="1.10.287.950:FF:000001">
    <property type="entry name" value="Methyl-accepting chemotaxis sensory transducer"/>
    <property type="match status" value="1"/>
</dbReference>
<dbReference type="Gene3D" id="1.10.287.950">
    <property type="entry name" value="Methyl-accepting chemotaxis protein"/>
    <property type="match status" value="1"/>
</dbReference>
<dbReference type="GO" id="GO:0006935">
    <property type="term" value="P:chemotaxis"/>
    <property type="evidence" value="ECO:0007669"/>
    <property type="project" value="UniProtKB-KW"/>
</dbReference>
<dbReference type="CDD" id="cd06225">
    <property type="entry name" value="HAMP"/>
    <property type="match status" value="1"/>
</dbReference>
<dbReference type="InterPro" id="IPR003660">
    <property type="entry name" value="HAMP_dom"/>
</dbReference>
<gene>
    <name evidence="8" type="ORF">BPP43_10390</name>
</gene>
<dbReference type="Pfam" id="PF00672">
    <property type="entry name" value="HAMP"/>
    <property type="match status" value="1"/>
</dbReference>
<evidence type="ECO:0000256" key="5">
    <source>
        <dbReference type="SAM" id="Phobius"/>
    </source>
</evidence>
<organism evidence="8 9">
    <name type="scientific">Brachyspira pilosicoli P43/6/78</name>
    <dbReference type="NCBI Taxonomy" id="1042417"/>
    <lineage>
        <taxon>Bacteria</taxon>
        <taxon>Pseudomonadati</taxon>
        <taxon>Spirochaetota</taxon>
        <taxon>Spirochaetia</taxon>
        <taxon>Brachyspirales</taxon>
        <taxon>Brachyspiraceae</taxon>
        <taxon>Brachyspira</taxon>
    </lineage>
</organism>
<dbReference type="Pfam" id="PF00015">
    <property type="entry name" value="MCPsignal"/>
    <property type="match status" value="1"/>
</dbReference>
<protein>
    <submittedName>
        <fullName evidence="8">Methyl-accepting chemotaxis protein B</fullName>
    </submittedName>
</protein>
<dbReference type="GO" id="GO:0005886">
    <property type="term" value="C:plasma membrane"/>
    <property type="evidence" value="ECO:0007669"/>
    <property type="project" value="TreeGrafter"/>
</dbReference>
<dbReference type="GO" id="GO:0004888">
    <property type="term" value="F:transmembrane signaling receptor activity"/>
    <property type="evidence" value="ECO:0007669"/>
    <property type="project" value="TreeGrafter"/>
</dbReference>
<dbReference type="InterPro" id="IPR051310">
    <property type="entry name" value="MCP_chemotaxis"/>
</dbReference>
<evidence type="ECO:0000259" key="6">
    <source>
        <dbReference type="PROSITE" id="PS50111"/>
    </source>
</evidence>
<dbReference type="AlphaFoldDB" id="A0A3B6VTE0"/>
<dbReference type="SUPFAM" id="SSF58104">
    <property type="entry name" value="Methyl-accepting chemotaxis protein (MCP) signaling domain"/>
    <property type="match status" value="1"/>
</dbReference>
<sequence>MKNKFNSLTIQIPMAINIFITSLMFISIFTLVSMSSKAIDKATYDGFQTTVKGYTTFINSWSENQLVLADTYSSLSFVINYMIQRNVEAEANMLTVLGLMGAKNQYVISLSLVEKDSTIINSSSKGDNITGKKISELFPELWQKFNNVKKPTLSDYIYKNNDGRWIIGCISPVLSRTDKSYLGAMLVILDWSKVVDEMLINIGDNFDNDRRIFIINQKNIIMHNLLENIGKEFPKEFNNIINEKEGYLSFTESSVEKSCFFYSANNLPWKLAIAIPNKLLNQNKNKLITTGIIIGIIGIILGYIIGYFYTKIKISPLKVVAKEAKDMSKGNFVLEEHKFQNNEIGEIADSFREMRDALSNIINEVNNTSEKINESALILSRGSNDLEQRTEEQASSLEETSSAIQQMASTIKSSTANSVDGNNMMASSKEAVENGAKSISETTRNIEEVYEDSEKIKTITKTIEDIAFQTNILALNASVEAARAGEHGKGFAVVASEVRNLAQNSQTSAKDITLLIDNIYEKINKSAETARESKLIFDDIQSKVENTAKIMNEISTTALEQETSIEHVNISISKIDAITNKNVSLVDETALSSKEILEQAQNLQELMKFFKMN</sequence>
<dbReference type="GO" id="GO:0007165">
    <property type="term" value="P:signal transduction"/>
    <property type="evidence" value="ECO:0007669"/>
    <property type="project" value="UniProtKB-KW"/>
</dbReference>
<evidence type="ECO:0000256" key="1">
    <source>
        <dbReference type="ARBA" id="ARBA00004370"/>
    </source>
</evidence>
<feature type="transmembrane region" description="Helical" evidence="5">
    <location>
        <begin position="287"/>
        <end position="309"/>
    </location>
</feature>
<keyword evidence="5" id="KW-1133">Transmembrane helix</keyword>
<dbReference type="EMBL" id="CP002873">
    <property type="protein sequence ID" value="AGA67252.1"/>
    <property type="molecule type" value="Genomic_DNA"/>
</dbReference>
<dbReference type="PROSITE" id="PS50885">
    <property type="entry name" value="HAMP"/>
    <property type="match status" value="1"/>
</dbReference>
<comment type="subcellular location">
    <subcellularLocation>
        <location evidence="1">Membrane</location>
    </subcellularLocation>
</comment>
<evidence type="ECO:0000256" key="4">
    <source>
        <dbReference type="PROSITE-ProRule" id="PRU00284"/>
    </source>
</evidence>
<dbReference type="CDD" id="cd11386">
    <property type="entry name" value="MCP_signal"/>
    <property type="match status" value="1"/>
</dbReference>
<name>A0A3B6VTE0_BRAPL</name>
<dbReference type="PANTHER" id="PTHR43531">
    <property type="entry name" value="PROTEIN ICFG"/>
    <property type="match status" value="1"/>
</dbReference>
<dbReference type="Proteomes" id="UP000010793">
    <property type="component" value="Chromosome"/>
</dbReference>
<dbReference type="SMART" id="SM00283">
    <property type="entry name" value="MA"/>
    <property type="match status" value="1"/>
</dbReference>
<proteinExistence type="inferred from homology"/>
<feature type="domain" description="Methyl-accepting transducer" evidence="6">
    <location>
        <begin position="368"/>
        <end position="597"/>
    </location>
</feature>
<dbReference type="InterPro" id="IPR004089">
    <property type="entry name" value="MCPsignal_dom"/>
</dbReference>
<keyword evidence="5" id="KW-0812">Transmembrane</keyword>
<evidence type="ECO:0000259" key="7">
    <source>
        <dbReference type="PROSITE" id="PS50885"/>
    </source>
</evidence>
<reference evidence="8 9" key="1">
    <citation type="journal article" date="2013" name="Genome Announc.">
        <title>Complete Genome Sequence of the Porcine Strain Brachyspira pilosicoli P43/6/78(T.).</title>
        <authorList>
            <person name="Lin C."/>
            <person name="den Bakker H.C."/>
            <person name="Suzuki H."/>
            <person name="Lefebure T."/>
            <person name="Ponnala L."/>
            <person name="Sun Q."/>
            <person name="Stanhope M.J."/>
            <person name="Wiedmann M."/>
            <person name="Duhamel G.E."/>
        </authorList>
    </citation>
    <scope>NUCLEOTIDE SEQUENCE [LARGE SCALE GENOMIC DNA]</scope>
    <source>
        <strain evidence="8 9">P43/6/78</strain>
    </source>
</reference>
<dbReference type="PROSITE" id="PS50111">
    <property type="entry name" value="CHEMOTAXIS_TRANSDUC_2"/>
    <property type="match status" value="1"/>
</dbReference>